<dbReference type="EMBL" id="FN668642">
    <property type="protein sequence ID" value="CBK21429.2"/>
    <property type="molecule type" value="Genomic_DNA"/>
</dbReference>
<feature type="coiled-coil region" evidence="1">
    <location>
        <begin position="11"/>
        <end position="43"/>
    </location>
</feature>
<dbReference type="InParanoid" id="D8M040"/>
<gene>
    <name evidence="3" type="ORF">GSBLH_T00006297001</name>
</gene>
<keyword evidence="4" id="KW-1185">Reference proteome</keyword>
<protein>
    <submittedName>
        <fullName evidence="3">Uncharacterized protein</fullName>
    </submittedName>
</protein>
<feature type="coiled-coil region" evidence="1">
    <location>
        <begin position="78"/>
        <end position="196"/>
    </location>
</feature>
<keyword evidence="2" id="KW-0472">Membrane</keyword>
<dbReference type="OrthoDB" id="10683088at2759"/>
<name>D8M040_BLAHO</name>
<evidence type="ECO:0000313" key="4">
    <source>
        <dbReference type="Proteomes" id="UP000008312"/>
    </source>
</evidence>
<reference evidence="3" key="1">
    <citation type="submission" date="2010-02" db="EMBL/GenBank/DDBJ databases">
        <title>Sequencing and annotation of the Blastocystis hominis genome.</title>
        <authorList>
            <person name="Wincker P."/>
        </authorList>
    </citation>
    <scope>NUCLEOTIDE SEQUENCE</scope>
    <source>
        <strain evidence="3">Singapore isolate B</strain>
    </source>
</reference>
<keyword evidence="2" id="KW-1133">Transmembrane helix</keyword>
<dbReference type="RefSeq" id="XP_012895477.1">
    <property type="nucleotide sequence ID" value="XM_013040023.1"/>
</dbReference>
<evidence type="ECO:0000256" key="2">
    <source>
        <dbReference type="SAM" id="Phobius"/>
    </source>
</evidence>
<feature type="transmembrane region" description="Helical" evidence="2">
    <location>
        <begin position="312"/>
        <end position="334"/>
    </location>
</feature>
<dbReference type="GeneID" id="24922422"/>
<organism evidence="3">
    <name type="scientific">Blastocystis hominis</name>
    <dbReference type="NCBI Taxonomy" id="12968"/>
    <lineage>
        <taxon>Eukaryota</taxon>
        <taxon>Sar</taxon>
        <taxon>Stramenopiles</taxon>
        <taxon>Bigyra</taxon>
        <taxon>Opalozoa</taxon>
        <taxon>Opalinata</taxon>
        <taxon>Blastocystidae</taxon>
        <taxon>Blastocystis</taxon>
    </lineage>
</organism>
<dbReference type="AlphaFoldDB" id="D8M040"/>
<dbReference type="Proteomes" id="UP000008312">
    <property type="component" value="Unassembled WGS sequence"/>
</dbReference>
<accession>D8M040</accession>
<evidence type="ECO:0000313" key="3">
    <source>
        <dbReference type="EMBL" id="CBK21429.2"/>
    </source>
</evidence>
<keyword evidence="2" id="KW-0812">Transmembrane</keyword>
<proteinExistence type="predicted"/>
<evidence type="ECO:0000256" key="1">
    <source>
        <dbReference type="SAM" id="Coils"/>
    </source>
</evidence>
<keyword evidence="1" id="KW-0175">Coiled coil</keyword>
<sequence>MSSPSLVDDEIQNLKNKVIMLEQEKLELARRLQQKEIKLLEKECCNDAASDSDDLYLSDEYDSDVDEEYVEMQAEMEVENLRHLFQVAKRDAEEQKRQYEEQINENSLVLKDLYQQIKGLRILEEQEEEIKKENKTLKSTIQRLLTQHQQEVVLLNHRINDTTDTSKKVQSLERSVMTLSKERDALKAKVTKLESDDGGRKMSGSSEAYELVQLRKTNEMLLGEINTLHDTLNEETGANRAEVALVECFEIINDCIEGKWVNHVCPLCNRTIPGKNCDLCTAFQRIILLKEEKSKAEKGHEEEEIQDGNVPVLMLIVVVVVILIIIACWFLSFFSCSKNNFAVHLF</sequence>